<dbReference type="Gene3D" id="3.40.50.720">
    <property type="entry name" value="NAD(P)-binding Rossmann-like Domain"/>
    <property type="match status" value="1"/>
</dbReference>
<feature type="domain" description="Ketoreductase" evidence="3">
    <location>
        <begin position="9"/>
        <end position="193"/>
    </location>
</feature>
<evidence type="ECO:0000259" key="3">
    <source>
        <dbReference type="SMART" id="SM00822"/>
    </source>
</evidence>
<evidence type="ECO:0000256" key="2">
    <source>
        <dbReference type="ARBA" id="ARBA00023002"/>
    </source>
</evidence>
<protein>
    <submittedName>
        <fullName evidence="4">3-ketoacyl-ACP reductase</fullName>
    </submittedName>
</protein>
<dbReference type="PROSITE" id="PS00061">
    <property type="entry name" value="ADH_SHORT"/>
    <property type="match status" value="1"/>
</dbReference>
<dbReference type="PANTHER" id="PTHR43639:SF1">
    <property type="entry name" value="SHORT-CHAIN DEHYDROGENASE_REDUCTASE FAMILY PROTEIN"/>
    <property type="match status" value="1"/>
</dbReference>
<reference evidence="4 5" key="1">
    <citation type="submission" date="2014-04" db="EMBL/GenBank/DDBJ databases">
        <title>Draft genome sequence of Pantoea beijingensis strain LMG 27579, an emerging pathogen to Pleurotus eryngii with potential industrial application.</title>
        <authorList>
            <person name="Xu F."/>
            <person name="Liu Y."/>
            <person name="Wang S."/>
            <person name="Yin Y."/>
            <person name="Ma Y."/>
            <person name="Zhao S."/>
            <person name="Rong C."/>
        </authorList>
    </citation>
    <scope>NUCLEOTIDE SEQUENCE [LARGE SCALE GENOMIC DNA]</scope>
    <source>
        <strain evidence="4 5">LMG 27579</strain>
    </source>
</reference>
<dbReference type="Pfam" id="PF13561">
    <property type="entry name" value="adh_short_C2"/>
    <property type="match status" value="1"/>
</dbReference>
<evidence type="ECO:0000313" key="5">
    <source>
        <dbReference type="Proteomes" id="UP000288794"/>
    </source>
</evidence>
<dbReference type="Proteomes" id="UP000288794">
    <property type="component" value="Unassembled WGS sequence"/>
</dbReference>
<comment type="similarity">
    <text evidence="1">Belongs to the short-chain dehydrogenases/reductases (SDR) family.</text>
</comment>
<organism evidence="4 5">
    <name type="scientific">[Pantoea] beijingensis</name>
    <dbReference type="NCBI Taxonomy" id="1324864"/>
    <lineage>
        <taxon>Bacteria</taxon>
        <taxon>Pseudomonadati</taxon>
        <taxon>Pseudomonadota</taxon>
        <taxon>Gammaproteobacteria</taxon>
        <taxon>Enterobacterales</taxon>
        <taxon>Erwiniaceae</taxon>
        <taxon>Erwinia</taxon>
    </lineage>
</organism>
<dbReference type="AlphaFoldDB" id="A0A443IB78"/>
<accession>A0A443IB78</accession>
<dbReference type="PANTHER" id="PTHR43639">
    <property type="entry name" value="OXIDOREDUCTASE, SHORT-CHAIN DEHYDROGENASE/REDUCTASE FAMILY (AFU_ORTHOLOGUE AFUA_5G02870)"/>
    <property type="match status" value="1"/>
</dbReference>
<dbReference type="PRINTS" id="PR00080">
    <property type="entry name" value="SDRFAMILY"/>
</dbReference>
<dbReference type="PRINTS" id="PR00081">
    <property type="entry name" value="GDHRDH"/>
</dbReference>
<keyword evidence="2" id="KW-0560">Oxidoreductase</keyword>
<evidence type="ECO:0000256" key="1">
    <source>
        <dbReference type="ARBA" id="ARBA00006484"/>
    </source>
</evidence>
<gene>
    <name evidence="4" type="ORF">ED28_14640</name>
</gene>
<dbReference type="FunFam" id="3.40.50.720:FF:000084">
    <property type="entry name" value="Short-chain dehydrogenase reductase"/>
    <property type="match status" value="1"/>
</dbReference>
<dbReference type="InterPro" id="IPR036291">
    <property type="entry name" value="NAD(P)-bd_dom_sf"/>
</dbReference>
<comment type="caution">
    <text evidence="4">The sequence shown here is derived from an EMBL/GenBank/DDBJ whole genome shotgun (WGS) entry which is preliminary data.</text>
</comment>
<proteinExistence type="inferred from homology"/>
<dbReference type="EMBL" id="JMEE01000039">
    <property type="protein sequence ID" value="RWR01156.1"/>
    <property type="molecule type" value="Genomic_DNA"/>
</dbReference>
<dbReference type="RefSeq" id="WP_128178788.1">
    <property type="nucleotide sequence ID" value="NZ_CP071409.1"/>
</dbReference>
<dbReference type="InterPro" id="IPR002347">
    <property type="entry name" value="SDR_fam"/>
</dbReference>
<dbReference type="SUPFAM" id="SSF51735">
    <property type="entry name" value="NAD(P)-binding Rossmann-fold domains"/>
    <property type="match status" value="1"/>
</dbReference>
<name>A0A443IB78_9GAMM</name>
<keyword evidence="5" id="KW-1185">Reference proteome</keyword>
<dbReference type="SMART" id="SM00822">
    <property type="entry name" value="PKS_KR"/>
    <property type="match status" value="1"/>
</dbReference>
<evidence type="ECO:0000313" key="4">
    <source>
        <dbReference type="EMBL" id="RWR01156.1"/>
    </source>
</evidence>
<dbReference type="GO" id="GO:0016491">
    <property type="term" value="F:oxidoreductase activity"/>
    <property type="evidence" value="ECO:0007669"/>
    <property type="project" value="UniProtKB-KW"/>
</dbReference>
<sequence length="247" mass="25601">MTLQKTDKKVALVTGGSGGIGSELVRRLAATGISVVFTYATAEKEASNVVASIKANGGEANAIHADISQLDDIAALFHFVQDQYGQLDYVINNAGVIVPGPIAGVTNELYEKVFDVNVRGALFILQEAATLLRNGGRIINISSTMVAAPIAGSALYAASKAALELFSRVLAKEVGARDITVNSLRLGATIPGMFAKAPPERQAAFAAASPFNRLGAPQDVADVVAFLLSEGGRWITGQTITVDGGAT</sequence>
<dbReference type="InterPro" id="IPR057326">
    <property type="entry name" value="KR_dom"/>
</dbReference>
<dbReference type="InterPro" id="IPR020904">
    <property type="entry name" value="Sc_DH/Rdtase_CS"/>
</dbReference>